<reference evidence="2 3" key="1">
    <citation type="journal article" date="2023" name="G3 (Bethesda)">
        <title>A haplotype-resolved chromosome-scale genome for Quercus rubra L. provides insights into the genetics of adaptive traits for red oak species.</title>
        <authorList>
            <person name="Kapoor B."/>
            <person name="Jenkins J."/>
            <person name="Schmutz J."/>
            <person name="Zhebentyayeva T."/>
            <person name="Kuelheim C."/>
            <person name="Coggeshall M."/>
            <person name="Heim C."/>
            <person name="Lasky J.R."/>
            <person name="Leites L."/>
            <person name="Islam-Faridi N."/>
            <person name="Romero-Severson J."/>
            <person name="DeLeo V.L."/>
            <person name="Lucas S.M."/>
            <person name="Lazic D."/>
            <person name="Gailing O."/>
            <person name="Carlson J."/>
            <person name="Staton M."/>
        </authorList>
    </citation>
    <scope>NUCLEOTIDE SEQUENCE [LARGE SCALE GENOMIC DNA]</scope>
    <source>
        <strain evidence="2">Pseudo-F2</strain>
    </source>
</reference>
<evidence type="ECO:0000256" key="1">
    <source>
        <dbReference type="SAM" id="MobiDB-lite"/>
    </source>
</evidence>
<comment type="caution">
    <text evidence="2">The sequence shown here is derived from an EMBL/GenBank/DDBJ whole genome shotgun (WGS) entry which is preliminary data.</text>
</comment>
<evidence type="ECO:0000313" key="2">
    <source>
        <dbReference type="EMBL" id="KAK4595417.1"/>
    </source>
</evidence>
<feature type="region of interest" description="Disordered" evidence="1">
    <location>
        <begin position="1"/>
        <end position="22"/>
    </location>
</feature>
<accession>A0AAN7FJK8</accession>
<evidence type="ECO:0000313" key="3">
    <source>
        <dbReference type="Proteomes" id="UP001324115"/>
    </source>
</evidence>
<proteinExistence type="predicted"/>
<protein>
    <submittedName>
        <fullName evidence="2">Uncharacterized protein</fullName>
    </submittedName>
</protein>
<gene>
    <name evidence="2" type="ORF">RGQ29_013751</name>
</gene>
<keyword evidence="3" id="KW-1185">Reference proteome</keyword>
<feature type="compositionally biased region" description="Basic residues" evidence="1">
    <location>
        <begin position="1"/>
        <end position="10"/>
    </location>
</feature>
<feature type="compositionally biased region" description="Polar residues" evidence="1">
    <location>
        <begin position="11"/>
        <end position="22"/>
    </location>
</feature>
<dbReference type="AlphaFoldDB" id="A0AAN7FJK8"/>
<sequence length="140" mass="14975">MSILRSKHFSQTHQIPSYTNPTNSLSQTQNVLVAVFPNGAPQLQDGLWSGGADLHRRGQAMLEEATDHEGVGFRVEGVELGGDVGLRADDLELGLRYQVGLVVRVGVGFGRVGGGGRGRGGTEEDDFWEGKGRRVVGFLG</sequence>
<name>A0AAN7FJK8_QUERU</name>
<dbReference type="Proteomes" id="UP001324115">
    <property type="component" value="Unassembled WGS sequence"/>
</dbReference>
<dbReference type="EMBL" id="JAXUIC010000003">
    <property type="protein sequence ID" value="KAK4595417.1"/>
    <property type="molecule type" value="Genomic_DNA"/>
</dbReference>
<organism evidence="2 3">
    <name type="scientific">Quercus rubra</name>
    <name type="common">Northern red oak</name>
    <name type="synonym">Quercus borealis</name>
    <dbReference type="NCBI Taxonomy" id="3512"/>
    <lineage>
        <taxon>Eukaryota</taxon>
        <taxon>Viridiplantae</taxon>
        <taxon>Streptophyta</taxon>
        <taxon>Embryophyta</taxon>
        <taxon>Tracheophyta</taxon>
        <taxon>Spermatophyta</taxon>
        <taxon>Magnoliopsida</taxon>
        <taxon>eudicotyledons</taxon>
        <taxon>Gunneridae</taxon>
        <taxon>Pentapetalae</taxon>
        <taxon>rosids</taxon>
        <taxon>fabids</taxon>
        <taxon>Fagales</taxon>
        <taxon>Fagaceae</taxon>
        <taxon>Quercus</taxon>
    </lineage>
</organism>